<dbReference type="RefSeq" id="WP_035962461.1">
    <property type="nucleotide sequence ID" value="NZ_BMEG01000007.1"/>
</dbReference>
<accession>A0A069P4I3</accession>
<dbReference type="OrthoDB" id="9763676at2"/>
<evidence type="ECO:0000313" key="1">
    <source>
        <dbReference type="EMBL" id="GGD81742.1"/>
    </source>
</evidence>
<dbReference type="eggNOG" id="COG3519">
    <property type="taxonomic scope" value="Bacteria"/>
</dbReference>
<gene>
    <name evidence="2" type="ORF">BG57_27025</name>
    <name evidence="1" type="ORF">GCM10010985_40240</name>
</gene>
<dbReference type="Pfam" id="PF05947">
    <property type="entry name" value="T6SS_TssF"/>
    <property type="match status" value="1"/>
</dbReference>
<dbReference type="NCBIfam" id="TIGR03359">
    <property type="entry name" value="VI_chp_6"/>
    <property type="match status" value="1"/>
</dbReference>
<dbReference type="Proteomes" id="UP000027439">
    <property type="component" value="Unassembled WGS sequence"/>
</dbReference>
<dbReference type="AlphaFoldDB" id="A0A069P4I3"/>
<dbReference type="PIRSF" id="PIRSF028304">
    <property type="entry name" value="UCP028304"/>
    <property type="match status" value="1"/>
</dbReference>
<proteinExistence type="predicted"/>
<reference evidence="4" key="3">
    <citation type="journal article" date="2019" name="Int. J. Syst. Evol. Microbiol.">
        <title>The Global Catalogue of Microorganisms (GCM) 10K type strain sequencing project: providing services to taxonomists for standard genome sequencing and annotation.</title>
        <authorList>
            <consortium name="The Broad Institute Genomics Platform"/>
            <consortium name="The Broad Institute Genome Sequencing Center for Infectious Disease"/>
            <person name="Wu L."/>
            <person name="Ma J."/>
        </authorList>
    </citation>
    <scope>NUCLEOTIDE SEQUENCE [LARGE SCALE GENOMIC DNA]</scope>
    <source>
        <strain evidence="4">CGMCC 1.11013</strain>
    </source>
</reference>
<evidence type="ECO:0000313" key="2">
    <source>
        <dbReference type="EMBL" id="KDR35503.1"/>
    </source>
</evidence>
<dbReference type="STRING" id="1071679.BG57_27025"/>
<reference evidence="1" key="4">
    <citation type="submission" date="2024-05" db="EMBL/GenBank/DDBJ databases">
        <authorList>
            <person name="Sun Q."/>
            <person name="Zhou Y."/>
        </authorList>
    </citation>
    <scope>NUCLEOTIDE SEQUENCE</scope>
    <source>
        <strain evidence="1">CGMCC 1.11013</strain>
    </source>
</reference>
<organism evidence="2 3">
    <name type="scientific">Caballeronia grimmiae</name>
    <dbReference type="NCBI Taxonomy" id="1071679"/>
    <lineage>
        <taxon>Bacteria</taxon>
        <taxon>Pseudomonadati</taxon>
        <taxon>Pseudomonadota</taxon>
        <taxon>Betaproteobacteria</taxon>
        <taxon>Burkholderiales</taxon>
        <taxon>Burkholderiaceae</taxon>
        <taxon>Caballeronia</taxon>
    </lineage>
</organism>
<evidence type="ECO:0000313" key="4">
    <source>
        <dbReference type="Proteomes" id="UP000597138"/>
    </source>
</evidence>
<reference evidence="2 3" key="2">
    <citation type="submission" date="2014-03" db="EMBL/GenBank/DDBJ databases">
        <title>Draft Genome Sequences of Four Burkholderia Strains.</title>
        <authorList>
            <person name="Liu X.Y."/>
            <person name="Li C.X."/>
            <person name="Xu J.H."/>
        </authorList>
    </citation>
    <scope>NUCLEOTIDE SEQUENCE [LARGE SCALE GENOMIC DNA]</scope>
    <source>
        <strain evidence="2 3">R27</strain>
    </source>
</reference>
<dbReference type="Proteomes" id="UP000597138">
    <property type="component" value="Unassembled WGS sequence"/>
</dbReference>
<evidence type="ECO:0000313" key="3">
    <source>
        <dbReference type="Proteomes" id="UP000027439"/>
    </source>
</evidence>
<dbReference type="PANTHER" id="PTHR35370:SF1">
    <property type="entry name" value="TYPE VI SECRETION SYSTEM COMPONENT TSSF1"/>
    <property type="match status" value="1"/>
</dbReference>
<name>A0A069P4I3_9BURK</name>
<sequence length="629" mass="70489">MDPRLLEYYNQELVALRDLGGEFAKAHPKIAHRLVNRPGEAVDPYVERLVESFCFMAARMQVKLDAEFPRFAGRLLEVMYPNYTAPTPSMAVAQFHPDAASDKLAGGFRIARGTPVKSRTAPGEKTACTFRTGHDVVLYPLTITSASLTGVPRDIRGLDRYVPDHTRARDALRLRLRTTNGASIADLRGLDRLPVYLSGDEQVASHLFELLHCASIATIIGAPDDLAKQDRPLSVVVSDAVAHEGFGVDQGLLPLTWSKFHGHNLLQEYFSCPSRFFFFTLTGLEDALRRVKGDEVEIVVLLSHSSDRLSGLVDASRFALFCAPVINLFPSRTDRIEVNQSASEFHLVPRRLAPLDYEVFAVDALAGHRGNGGAGLEFRPLYQTRNSDEGNYGRYFSLRRESRLHSEATRRYGSRTPYAGTEVYVSLVDQHDAPYPEDIRYLSVDAWLTNRDLPSLVPRDGVRDLFIDFDAPVASIGLVRAPSAPREPFAERETAWRLIRHLNFNYLPLEEIDHRQGGQGMRDMLRLFVAGDDKIHQRQIESLVGVKTQPVSRKLPGKGPLVFGRGIECLLTVDESGFSGVSPYLFGLILEHFLMRHVSINTFTQTELHSMQRGRLVRWPVRMGARGSR</sequence>
<dbReference type="EMBL" id="JFHE01000006">
    <property type="protein sequence ID" value="KDR35503.1"/>
    <property type="molecule type" value="Genomic_DNA"/>
</dbReference>
<protein>
    <submittedName>
        <fullName evidence="2">Type VI secretion protein</fullName>
    </submittedName>
</protein>
<dbReference type="EMBL" id="BMEG01000007">
    <property type="protein sequence ID" value="GGD81742.1"/>
    <property type="molecule type" value="Genomic_DNA"/>
</dbReference>
<reference evidence="1" key="1">
    <citation type="journal article" date="2014" name="Int. J. Syst. Evol. Microbiol.">
        <title>Complete genome of a new Firmicutes species belonging to the dominant human colonic microbiota ('Ruminococcus bicirculans') reveals two chromosomes and a selective capacity to utilize plant glucans.</title>
        <authorList>
            <consortium name="NISC Comparative Sequencing Program"/>
            <person name="Wegmann U."/>
            <person name="Louis P."/>
            <person name="Goesmann A."/>
            <person name="Henrissat B."/>
            <person name="Duncan S.H."/>
            <person name="Flint H.J."/>
        </authorList>
    </citation>
    <scope>NUCLEOTIDE SEQUENCE</scope>
    <source>
        <strain evidence="1">CGMCC 1.11013</strain>
    </source>
</reference>
<keyword evidence="4" id="KW-1185">Reference proteome</keyword>
<dbReference type="PANTHER" id="PTHR35370">
    <property type="entry name" value="CYTOPLASMIC PROTEIN-RELATED-RELATED"/>
    <property type="match status" value="1"/>
</dbReference>
<dbReference type="InterPro" id="IPR010272">
    <property type="entry name" value="T6SS_TssF"/>
</dbReference>
<comment type="caution">
    <text evidence="2">The sequence shown here is derived from an EMBL/GenBank/DDBJ whole genome shotgun (WGS) entry which is preliminary data.</text>
</comment>